<evidence type="ECO:0000256" key="3">
    <source>
        <dbReference type="ARBA" id="ARBA00022741"/>
    </source>
</evidence>
<comment type="function">
    <text evidence="6">Small GTPase required for proper nuclear import of RNA polymerase II and III (RNAPII and RNAPIII). May act at an RNAP assembly step prior to nuclear import.</text>
</comment>
<proteinExistence type="inferred from homology"/>
<comment type="subunit">
    <text evidence="6">Binds to RNA polymerase II (RNAPII).</text>
</comment>
<evidence type="ECO:0000256" key="4">
    <source>
        <dbReference type="ARBA" id="ARBA00022801"/>
    </source>
</evidence>
<dbReference type="Pfam" id="PF03029">
    <property type="entry name" value="ATP_bind_1"/>
    <property type="match status" value="1"/>
</dbReference>
<comment type="similarity">
    <text evidence="1 6">Belongs to the GPN-loop GTPase family.</text>
</comment>
<keyword evidence="3 6" id="KW-0547">Nucleotide-binding</keyword>
<evidence type="ECO:0000256" key="5">
    <source>
        <dbReference type="ARBA" id="ARBA00023134"/>
    </source>
</evidence>
<organism evidence="8 9">
    <name type="scientific">Tetraparma gracilis</name>
    <dbReference type="NCBI Taxonomy" id="2962635"/>
    <lineage>
        <taxon>Eukaryota</taxon>
        <taxon>Sar</taxon>
        <taxon>Stramenopiles</taxon>
        <taxon>Ochrophyta</taxon>
        <taxon>Bolidophyceae</taxon>
        <taxon>Parmales</taxon>
        <taxon>Triparmaceae</taxon>
        <taxon>Tetraparma</taxon>
    </lineage>
</organism>
<gene>
    <name evidence="8" type="ORF">TeGR_g2637</name>
</gene>
<name>A0ABQ6MJV8_9STRA</name>
<dbReference type="PANTHER" id="PTHR21231:SF7">
    <property type="entry name" value="GPN-LOOP GTPASE 3"/>
    <property type="match status" value="1"/>
</dbReference>
<dbReference type="Gene3D" id="3.40.50.300">
    <property type="entry name" value="P-loop containing nucleotide triphosphate hydrolases"/>
    <property type="match status" value="1"/>
</dbReference>
<evidence type="ECO:0000313" key="8">
    <source>
        <dbReference type="EMBL" id="GMI27165.1"/>
    </source>
</evidence>
<feature type="region of interest" description="Disordered" evidence="7">
    <location>
        <begin position="249"/>
        <end position="271"/>
    </location>
</feature>
<evidence type="ECO:0000256" key="6">
    <source>
        <dbReference type="RuleBase" id="RU365059"/>
    </source>
</evidence>
<evidence type="ECO:0000256" key="7">
    <source>
        <dbReference type="SAM" id="MobiDB-lite"/>
    </source>
</evidence>
<keyword evidence="5 6" id="KW-0342">GTP-binding</keyword>
<evidence type="ECO:0000256" key="1">
    <source>
        <dbReference type="ARBA" id="ARBA00005290"/>
    </source>
</evidence>
<dbReference type="PANTHER" id="PTHR21231">
    <property type="entry name" value="XPA-BINDING PROTEIN 1-RELATED"/>
    <property type="match status" value="1"/>
</dbReference>
<comment type="caution">
    <text evidence="8">The sequence shown here is derived from an EMBL/GenBank/DDBJ whole genome shotgun (WGS) entry which is preliminary data.</text>
</comment>
<evidence type="ECO:0000256" key="2">
    <source>
        <dbReference type="ARBA" id="ARBA00014587"/>
    </source>
</evidence>
<sequence length="271" mass="29627">MGPAGSGKSTYCSALQSHASTVRRRIHVANLDPAAERFGYDCAFDISELVTVPDVMEELSYGPNGGLLYCMEYLLENLAWLHERMDEFGEEDYVLLDCPGQIELYTHVPIMRRVADALQGWGFAVVGVFVVDATFVCDVPKFVSGSLLSLAAMVQMELPHINVLSKSDLVDAAELDKILDIQSASQISLETSSNSKLNRLTRSIMSLIDDFSQVTFLPMNVNDEESLEFVLAHADHCVQWGEDADVDTTAMDNVGEDPNDEGGGGTYGDGE</sequence>
<reference evidence="8 9" key="1">
    <citation type="journal article" date="2023" name="Commun. Biol.">
        <title>Genome analysis of Parmales, the sister group of diatoms, reveals the evolutionary specialization of diatoms from phago-mixotrophs to photoautotrophs.</title>
        <authorList>
            <person name="Ban H."/>
            <person name="Sato S."/>
            <person name="Yoshikawa S."/>
            <person name="Yamada K."/>
            <person name="Nakamura Y."/>
            <person name="Ichinomiya M."/>
            <person name="Sato N."/>
            <person name="Blanc-Mathieu R."/>
            <person name="Endo H."/>
            <person name="Kuwata A."/>
            <person name="Ogata H."/>
        </authorList>
    </citation>
    <scope>NUCLEOTIDE SEQUENCE [LARGE SCALE GENOMIC DNA]</scope>
</reference>
<keyword evidence="4 6" id="KW-0378">Hydrolase</keyword>
<dbReference type="InterPro" id="IPR004130">
    <property type="entry name" value="Gpn"/>
</dbReference>
<dbReference type="CDD" id="cd17872">
    <property type="entry name" value="GPN3"/>
    <property type="match status" value="1"/>
</dbReference>
<dbReference type="InterPro" id="IPR027417">
    <property type="entry name" value="P-loop_NTPase"/>
</dbReference>
<protein>
    <recommendedName>
        <fullName evidence="2 6">GPN-loop GTPase 3</fullName>
    </recommendedName>
</protein>
<dbReference type="Proteomes" id="UP001165060">
    <property type="component" value="Unassembled WGS sequence"/>
</dbReference>
<evidence type="ECO:0000313" key="9">
    <source>
        <dbReference type="Proteomes" id="UP001165060"/>
    </source>
</evidence>
<dbReference type="InterPro" id="IPR030228">
    <property type="entry name" value="Gpn3"/>
</dbReference>
<keyword evidence="9" id="KW-1185">Reference proteome</keyword>
<accession>A0ABQ6MJV8</accession>
<feature type="compositionally biased region" description="Gly residues" evidence="7">
    <location>
        <begin position="261"/>
        <end position="271"/>
    </location>
</feature>
<dbReference type="EMBL" id="BRYB01002889">
    <property type="protein sequence ID" value="GMI27165.1"/>
    <property type="molecule type" value="Genomic_DNA"/>
</dbReference>
<dbReference type="SUPFAM" id="SSF52540">
    <property type="entry name" value="P-loop containing nucleoside triphosphate hydrolases"/>
    <property type="match status" value="1"/>
</dbReference>